<protein>
    <submittedName>
        <fullName evidence="7">Lysylphosphatidylglycerol synthase domain-containing protein</fullName>
    </submittedName>
</protein>
<evidence type="ECO:0000256" key="4">
    <source>
        <dbReference type="ARBA" id="ARBA00022989"/>
    </source>
</evidence>
<evidence type="ECO:0000256" key="3">
    <source>
        <dbReference type="ARBA" id="ARBA00022692"/>
    </source>
</evidence>
<gene>
    <name evidence="7" type="ORF">V5E97_15615</name>
</gene>
<dbReference type="Pfam" id="PF03706">
    <property type="entry name" value="LPG_synthase_TM"/>
    <property type="match status" value="1"/>
</dbReference>
<organism evidence="7">
    <name type="scientific">Singulisphaera sp. Ch08</name>
    <dbReference type="NCBI Taxonomy" id="3120278"/>
    <lineage>
        <taxon>Bacteria</taxon>
        <taxon>Pseudomonadati</taxon>
        <taxon>Planctomycetota</taxon>
        <taxon>Planctomycetia</taxon>
        <taxon>Isosphaerales</taxon>
        <taxon>Isosphaeraceae</taxon>
        <taxon>Singulisphaera</taxon>
    </lineage>
</organism>
<keyword evidence="5 6" id="KW-0472">Membrane</keyword>
<sequence>MMKPRGRTSILATTLRQRFDAISRLGKKRSTKLALKTILGILVLLTVGRHVRLTWIRLHEQGGELRVEPAWIVCSMGLYLAGLTLFGVFFDRVMKASSTPVRLGPAVRAYLISHLGKYVPGKALVVVMRVGLTTPYGARAATAAFATLYETLVMMAGGAVVATLGFLVVPLEWWPILIGASLSVALLIVVDPLVFPRISALVSVPFKGVGPDALPRFSRRLLAEGLLCSVGGWILLGFSQIAVVSAVSPAGVPAMRWPLVIGSVALATVAGFAVAILPGGLGVREGILMATLQPVLGADTAVVAALALRLTWLIGELLVAAVLSLVRPSLPAVTLTEVPVS</sequence>
<dbReference type="RefSeq" id="WP_406700249.1">
    <property type="nucleotide sequence ID" value="NZ_CP155447.1"/>
</dbReference>
<keyword evidence="3 6" id="KW-0812">Transmembrane</keyword>
<comment type="subcellular location">
    <subcellularLocation>
        <location evidence="1">Cell membrane</location>
        <topology evidence="1">Multi-pass membrane protein</topology>
    </subcellularLocation>
</comment>
<feature type="transmembrane region" description="Helical" evidence="6">
    <location>
        <begin position="33"/>
        <end position="50"/>
    </location>
</feature>
<feature type="transmembrane region" description="Helical" evidence="6">
    <location>
        <begin position="259"/>
        <end position="281"/>
    </location>
</feature>
<evidence type="ECO:0000256" key="2">
    <source>
        <dbReference type="ARBA" id="ARBA00022475"/>
    </source>
</evidence>
<name>A0AAU7CR59_9BACT</name>
<evidence type="ECO:0000313" key="7">
    <source>
        <dbReference type="EMBL" id="XBH07412.1"/>
    </source>
</evidence>
<evidence type="ECO:0000256" key="6">
    <source>
        <dbReference type="SAM" id="Phobius"/>
    </source>
</evidence>
<accession>A0AAU7CR59</accession>
<dbReference type="InterPro" id="IPR022791">
    <property type="entry name" value="L-PG_synthase/AglD"/>
</dbReference>
<evidence type="ECO:0000256" key="1">
    <source>
        <dbReference type="ARBA" id="ARBA00004651"/>
    </source>
</evidence>
<feature type="transmembrane region" description="Helical" evidence="6">
    <location>
        <begin position="173"/>
        <end position="195"/>
    </location>
</feature>
<feature type="transmembrane region" description="Helical" evidence="6">
    <location>
        <begin position="70"/>
        <end position="90"/>
    </location>
</feature>
<dbReference type="GO" id="GO:0005886">
    <property type="term" value="C:plasma membrane"/>
    <property type="evidence" value="ECO:0007669"/>
    <property type="project" value="UniProtKB-SubCell"/>
</dbReference>
<keyword evidence="2" id="KW-1003">Cell membrane</keyword>
<feature type="transmembrane region" description="Helical" evidence="6">
    <location>
        <begin position="148"/>
        <end position="167"/>
    </location>
</feature>
<keyword evidence="4 6" id="KW-1133">Transmembrane helix</keyword>
<dbReference type="AlphaFoldDB" id="A0AAU7CR59"/>
<reference evidence="7" key="1">
    <citation type="submission" date="2024-05" db="EMBL/GenBank/DDBJ databases">
        <title>Planctomycetes of the genus Singulisphaera possess chitinolytic capabilities.</title>
        <authorList>
            <person name="Ivanova A."/>
        </authorList>
    </citation>
    <scope>NUCLEOTIDE SEQUENCE</scope>
    <source>
        <strain evidence="7">Ch08T</strain>
    </source>
</reference>
<proteinExistence type="predicted"/>
<feature type="transmembrane region" description="Helical" evidence="6">
    <location>
        <begin position="226"/>
        <end position="247"/>
    </location>
</feature>
<evidence type="ECO:0000256" key="5">
    <source>
        <dbReference type="ARBA" id="ARBA00023136"/>
    </source>
</evidence>
<feature type="transmembrane region" description="Helical" evidence="6">
    <location>
        <begin position="302"/>
        <end position="326"/>
    </location>
</feature>
<dbReference type="EMBL" id="CP155447">
    <property type="protein sequence ID" value="XBH07412.1"/>
    <property type="molecule type" value="Genomic_DNA"/>
</dbReference>